<protein>
    <submittedName>
        <fullName evidence="15">TonB-dependent receptor</fullName>
    </submittedName>
</protein>
<evidence type="ECO:0000256" key="4">
    <source>
        <dbReference type="ARBA" id="ARBA00022692"/>
    </source>
</evidence>
<feature type="chain" id="PRO_5046840597" evidence="12">
    <location>
        <begin position="21"/>
        <end position="927"/>
    </location>
</feature>
<dbReference type="InterPro" id="IPR036942">
    <property type="entry name" value="Beta-barrel_TonB_sf"/>
</dbReference>
<evidence type="ECO:0000259" key="13">
    <source>
        <dbReference type="Pfam" id="PF00593"/>
    </source>
</evidence>
<evidence type="ECO:0000256" key="3">
    <source>
        <dbReference type="ARBA" id="ARBA00022452"/>
    </source>
</evidence>
<evidence type="ECO:0000256" key="8">
    <source>
        <dbReference type="ARBA" id="ARBA00023170"/>
    </source>
</evidence>
<comment type="similarity">
    <text evidence="10 11">Belongs to the TonB-dependent receptor family.</text>
</comment>
<dbReference type="Gene3D" id="2.40.170.20">
    <property type="entry name" value="TonB-dependent receptor, beta-barrel domain"/>
    <property type="match status" value="1"/>
</dbReference>
<keyword evidence="6 11" id="KW-0798">TonB box</keyword>
<dbReference type="InterPro" id="IPR008969">
    <property type="entry name" value="CarboxyPept-like_regulatory"/>
</dbReference>
<evidence type="ECO:0000256" key="1">
    <source>
        <dbReference type="ARBA" id="ARBA00004571"/>
    </source>
</evidence>
<keyword evidence="2 10" id="KW-0813">Transport</keyword>
<evidence type="ECO:0000256" key="7">
    <source>
        <dbReference type="ARBA" id="ARBA00023136"/>
    </source>
</evidence>
<dbReference type="Gene3D" id="2.170.130.10">
    <property type="entry name" value="TonB-dependent receptor, plug domain"/>
    <property type="match status" value="1"/>
</dbReference>
<keyword evidence="8 15" id="KW-0675">Receptor</keyword>
<evidence type="ECO:0000256" key="2">
    <source>
        <dbReference type="ARBA" id="ARBA00022448"/>
    </source>
</evidence>
<dbReference type="Pfam" id="PF00593">
    <property type="entry name" value="TonB_dep_Rec_b-barrel"/>
    <property type="match status" value="1"/>
</dbReference>
<dbReference type="InterPro" id="IPR037066">
    <property type="entry name" value="Plug_dom_sf"/>
</dbReference>
<evidence type="ECO:0000256" key="12">
    <source>
        <dbReference type="SAM" id="SignalP"/>
    </source>
</evidence>
<evidence type="ECO:0000313" key="15">
    <source>
        <dbReference type="EMBL" id="UYQ91400.1"/>
    </source>
</evidence>
<dbReference type="Proteomes" id="UP001162741">
    <property type="component" value="Chromosome"/>
</dbReference>
<evidence type="ECO:0000256" key="9">
    <source>
        <dbReference type="ARBA" id="ARBA00023237"/>
    </source>
</evidence>
<feature type="signal peptide" evidence="12">
    <location>
        <begin position="1"/>
        <end position="20"/>
    </location>
</feature>
<sequence>MKAIFLALVFFMAVQFPASAQDSLLRGAVYDAASRQPVTGATVLISGTNTAVVTDSSGTFRFAQGIRPPFSLTVSSLGYVTLHTRVTDLTFVMLMLESRDELMNEIVVAATRREERLIESPLSIDKMDQRAIKQTASPNFYEGLQNYKGVEMIASGLNLRQINTRGFSSGSNQRFLQLIDGVDNQPPGTNFALGNTFGPSDLDIESVEIIPGSAAALYGPVAFNGVLAMHTKDPFKYPGLSVQLKSGLNHVNDKNTGAQGLYNIALRYAGPIGKRFAFKLNASYFTGQDWFAANYEDVDAATPKDQRGDANPARNALNVYGDEVSKTLAGIGRVSRTGYAEKDLMDYHVYNLRLNGALYYKFNETTHLSYQANVGQATVSQTGSHRSSLNDYLVTQHKIELSSKQYFIRAYGVIEDAGDSYNSRKLGQAINLTWVRDLNGNAVPITQANDMWFNRYDAAYKGNVTGVAANNHSAARSFADQGRYLPGSTAFEQEKQRLSRLDGPEGARIFSESKLYHAEGQYDFSQLFRPVQLIAGGNFRSYHMFTNGSLFDDKDGDIVIREGGAFVQAGKHLFRERLNIVASIRYDKNQNFKGRFTPRVAASYEVAKQHFLRASFQTGFRSPVPAEQFYKSNAGAFTVLGGAPANSKGMNVYENSYTLTSVDSFGVAVNRAIQQGSTTEAAVAANKARLQQANVKYIEPERIRTVEVGYRGQVNDQLFLEASYYHNDYTNFIINSRMVRPDAPVKDATGAINTDAAMNLLTRNYQVFVVFTNGSDKVSSQGASLEARYLLSDKIHLSAHGTWAEFNMRNANPNNIPAFNTPRFRMVVTAGSENIWNNVGFNVAWRWQDGFDWYGSFNDNRPGRIGAYSTMDAQVNYQFPKAMTNIKLGASNLLNYYAYQGYGLPAIGGVYYVTLTFDSFRGLLPKG</sequence>
<dbReference type="Gene3D" id="2.60.40.1120">
    <property type="entry name" value="Carboxypeptidase-like, regulatory domain"/>
    <property type="match status" value="1"/>
</dbReference>
<dbReference type="Pfam" id="PF07715">
    <property type="entry name" value="Plug"/>
    <property type="match status" value="1"/>
</dbReference>
<dbReference type="SUPFAM" id="SSF56935">
    <property type="entry name" value="Porins"/>
    <property type="match status" value="1"/>
</dbReference>
<evidence type="ECO:0000256" key="6">
    <source>
        <dbReference type="ARBA" id="ARBA00023077"/>
    </source>
</evidence>
<dbReference type="InterPro" id="IPR039426">
    <property type="entry name" value="TonB-dep_rcpt-like"/>
</dbReference>
<dbReference type="SUPFAM" id="SSF49464">
    <property type="entry name" value="Carboxypeptidase regulatory domain-like"/>
    <property type="match status" value="1"/>
</dbReference>
<feature type="domain" description="TonB-dependent receptor-like beta-barrel" evidence="13">
    <location>
        <begin position="422"/>
        <end position="893"/>
    </location>
</feature>
<evidence type="ECO:0000313" key="16">
    <source>
        <dbReference type="Proteomes" id="UP001162741"/>
    </source>
</evidence>
<accession>A0ABY6IVJ6</accession>
<dbReference type="InterPro" id="IPR012910">
    <property type="entry name" value="Plug_dom"/>
</dbReference>
<proteinExistence type="inferred from homology"/>
<keyword evidence="5 12" id="KW-0732">Signal</keyword>
<feature type="domain" description="TonB-dependent receptor plug" evidence="14">
    <location>
        <begin position="118"/>
        <end position="226"/>
    </location>
</feature>
<keyword evidence="4 10" id="KW-0812">Transmembrane</keyword>
<evidence type="ECO:0000256" key="10">
    <source>
        <dbReference type="PROSITE-ProRule" id="PRU01360"/>
    </source>
</evidence>
<dbReference type="Pfam" id="PF13715">
    <property type="entry name" value="CarbopepD_reg_2"/>
    <property type="match status" value="1"/>
</dbReference>
<keyword evidence="16" id="KW-1185">Reference proteome</keyword>
<reference evidence="15" key="1">
    <citation type="submission" date="2022-10" db="EMBL/GenBank/DDBJ databases">
        <title>Chitinophaga sp. nov., isolated from soil.</title>
        <authorList>
            <person name="Jeon C.O."/>
        </authorList>
    </citation>
    <scope>NUCLEOTIDE SEQUENCE</scope>
    <source>
        <strain evidence="15">R8</strain>
    </source>
</reference>
<dbReference type="EMBL" id="CP107006">
    <property type="protein sequence ID" value="UYQ91400.1"/>
    <property type="molecule type" value="Genomic_DNA"/>
</dbReference>
<dbReference type="InterPro" id="IPR000531">
    <property type="entry name" value="Beta-barrel_TonB"/>
</dbReference>
<evidence type="ECO:0000256" key="5">
    <source>
        <dbReference type="ARBA" id="ARBA00022729"/>
    </source>
</evidence>
<keyword evidence="9 10" id="KW-0998">Cell outer membrane</keyword>
<gene>
    <name evidence="15" type="ORF">MKQ68_15000</name>
</gene>
<organism evidence="15 16">
    <name type="scientific">Chitinophaga horti</name>
    <dbReference type="NCBI Taxonomy" id="2920382"/>
    <lineage>
        <taxon>Bacteria</taxon>
        <taxon>Pseudomonadati</taxon>
        <taxon>Bacteroidota</taxon>
        <taxon>Chitinophagia</taxon>
        <taxon>Chitinophagales</taxon>
        <taxon>Chitinophagaceae</taxon>
        <taxon>Chitinophaga</taxon>
    </lineage>
</organism>
<name>A0ABY6IVJ6_9BACT</name>
<evidence type="ECO:0000259" key="14">
    <source>
        <dbReference type="Pfam" id="PF07715"/>
    </source>
</evidence>
<keyword evidence="7 10" id="KW-0472">Membrane</keyword>
<comment type="subcellular location">
    <subcellularLocation>
        <location evidence="1 10">Cell outer membrane</location>
        <topology evidence="1 10">Multi-pass membrane protein</topology>
    </subcellularLocation>
</comment>
<dbReference type="PANTHER" id="PTHR30069:SF29">
    <property type="entry name" value="HEMOGLOBIN AND HEMOGLOBIN-HAPTOGLOBIN-BINDING PROTEIN 1-RELATED"/>
    <property type="match status" value="1"/>
</dbReference>
<evidence type="ECO:0000256" key="11">
    <source>
        <dbReference type="RuleBase" id="RU003357"/>
    </source>
</evidence>
<keyword evidence="3 10" id="KW-1134">Transmembrane beta strand</keyword>
<dbReference type="RefSeq" id="WP_264279834.1">
    <property type="nucleotide sequence ID" value="NZ_CP107006.1"/>
</dbReference>
<dbReference type="PROSITE" id="PS52016">
    <property type="entry name" value="TONB_DEPENDENT_REC_3"/>
    <property type="match status" value="1"/>
</dbReference>
<dbReference type="PANTHER" id="PTHR30069">
    <property type="entry name" value="TONB-DEPENDENT OUTER MEMBRANE RECEPTOR"/>
    <property type="match status" value="1"/>
</dbReference>